<protein>
    <submittedName>
        <fullName evidence="3">GT4 family glycosyltransferase PelF</fullName>
    </submittedName>
</protein>
<dbReference type="InterPro" id="IPR047691">
    <property type="entry name" value="PelF-like"/>
</dbReference>
<dbReference type="Proteomes" id="UP001597318">
    <property type="component" value="Unassembled WGS sequence"/>
</dbReference>
<dbReference type="Gene3D" id="3.40.50.2000">
    <property type="entry name" value="Glycogen Phosphorylase B"/>
    <property type="match status" value="2"/>
</dbReference>
<dbReference type="SUPFAM" id="SSF53756">
    <property type="entry name" value="UDP-Glycosyltransferase/glycogen phosphorylase"/>
    <property type="match status" value="1"/>
</dbReference>
<dbReference type="InterPro" id="IPR001296">
    <property type="entry name" value="Glyco_trans_1"/>
</dbReference>
<dbReference type="PANTHER" id="PTHR12526:SF608">
    <property type="entry name" value="PELF"/>
    <property type="match status" value="1"/>
</dbReference>
<dbReference type="Pfam" id="PF11997">
    <property type="entry name" value="DUF3492"/>
    <property type="match status" value="1"/>
</dbReference>
<accession>A0ABW5BVQ3</accession>
<keyword evidence="4" id="KW-1185">Reference proteome</keyword>
<dbReference type="Pfam" id="PF00534">
    <property type="entry name" value="Glycos_transf_1"/>
    <property type="match status" value="1"/>
</dbReference>
<name>A0ABW5BVQ3_9BACI</name>
<comment type="caution">
    <text evidence="3">The sequence shown here is derived from an EMBL/GenBank/DDBJ whole genome shotgun (WGS) entry which is preliminary data.</text>
</comment>
<feature type="domain" description="Glycosyl transferase family 1" evidence="1">
    <location>
        <begin position="275"/>
        <end position="442"/>
    </location>
</feature>
<evidence type="ECO:0000313" key="3">
    <source>
        <dbReference type="EMBL" id="MFD2213993.1"/>
    </source>
</evidence>
<reference evidence="4" key="1">
    <citation type="journal article" date="2019" name="Int. J. Syst. Evol. Microbiol.">
        <title>The Global Catalogue of Microorganisms (GCM) 10K type strain sequencing project: providing services to taxonomists for standard genome sequencing and annotation.</title>
        <authorList>
            <consortium name="The Broad Institute Genomics Platform"/>
            <consortium name="The Broad Institute Genome Sequencing Center for Infectious Disease"/>
            <person name="Wu L."/>
            <person name="Ma J."/>
        </authorList>
    </citation>
    <scope>NUCLEOTIDE SEQUENCE [LARGE SCALE GENOMIC DNA]</scope>
    <source>
        <strain evidence="4">CGMCC 1.15474</strain>
    </source>
</reference>
<evidence type="ECO:0000259" key="2">
    <source>
        <dbReference type="Pfam" id="PF11997"/>
    </source>
</evidence>
<evidence type="ECO:0000259" key="1">
    <source>
        <dbReference type="Pfam" id="PF00534"/>
    </source>
</evidence>
<dbReference type="RefSeq" id="WP_379051366.1">
    <property type="nucleotide sequence ID" value="NZ_JBHUIK010000002.1"/>
</dbReference>
<proteinExistence type="predicted"/>
<evidence type="ECO:0000313" key="4">
    <source>
        <dbReference type="Proteomes" id="UP001597318"/>
    </source>
</evidence>
<dbReference type="PANTHER" id="PTHR12526">
    <property type="entry name" value="GLYCOSYLTRANSFERASE"/>
    <property type="match status" value="1"/>
</dbReference>
<dbReference type="InterPro" id="IPR022622">
    <property type="entry name" value="DUF3492"/>
</dbReference>
<dbReference type="NCBIfam" id="NF038011">
    <property type="entry name" value="PelF"/>
    <property type="match status" value="1"/>
</dbReference>
<organism evidence="3 4">
    <name type="scientific">Metabacillus endolithicus</name>
    <dbReference type="NCBI Taxonomy" id="1535204"/>
    <lineage>
        <taxon>Bacteria</taxon>
        <taxon>Bacillati</taxon>
        <taxon>Bacillota</taxon>
        <taxon>Bacilli</taxon>
        <taxon>Bacillales</taxon>
        <taxon>Bacillaceae</taxon>
        <taxon>Metabacillus</taxon>
    </lineage>
</organism>
<dbReference type="EMBL" id="JBHUIK010000002">
    <property type="protein sequence ID" value="MFD2213993.1"/>
    <property type="molecule type" value="Genomic_DNA"/>
</dbReference>
<sequence length="478" mass="55129">MKIGIVAEGSYPYVSGGVSSWIHMLIESMPQHKFEIIAISDKARKKSDYKYSLPFNVCGITNINLNEVSTRLVRKPQLLKNEQEKIREWLASNSFREDVLMLLGDRRKVGTSEQFLNSPLFWSFIVDTYQKQYNNSSFLDFYSMWKSMLSPVLSLLQQDYPKVDIIHSVSTGYAGLVSSYIKATQQIPFILTEHGMYSREREEEILKSNWVKDDFKETWIQFFYYLSKIAYYHAEDIITLFKRNSQFQELSGAPREKLKIIPNGVHYHKYAAIKREKPDRKLRIGAIVRVVPIKDIKTMIQAAKYLKEDNIPIQLFIMGPVEEDEEYTLECEQLIVTLGLEEEVVITGKVNITDYLPSFDVCVLSSISEGQPLAVLEGMAAAIPWVVTDVGCCAELIKGHHSSEQAGFVVPPVNPRKMAEKLKWFYRNQEKATIFGLNGQKRVKEFYQIDQMIYEYSKLYQERGQEIGRNRISPPGVV</sequence>
<gene>
    <name evidence="3" type="primary">pelF</name>
    <name evidence="3" type="ORF">ACFSKK_09910</name>
</gene>
<feature type="domain" description="DUF3492" evidence="2">
    <location>
        <begin position="1"/>
        <end position="255"/>
    </location>
</feature>